<dbReference type="EMBL" id="BAABKZ010000001">
    <property type="protein sequence ID" value="GAA5091392.1"/>
    <property type="molecule type" value="Genomic_DNA"/>
</dbReference>
<dbReference type="PROSITE" id="PS51682">
    <property type="entry name" value="SAM_OMT_I"/>
    <property type="match status" value="1"/>
</dbReference>
<dbReference type="Gene3D" id="3.40.50.150">
    <property type="entry name" value="Vaccinia Virus protein VP39"/>
    <property type="match status" value="1"/>
</dbReference>
<evidence type="ECO:0000313" key="4">
    <source>
        <dbReference type="EMBL" id="GAA5091392.1"/>
    </source>
</evidence>
<gene>
    <name evidence="4" type="ORF">GCM10025760_18510</name>
</gene>
<evidence type="ECO:0000256" key="3">
    <source>
        <dbReference type="ARBA" id="ARBA00022691"/>
    </source>
</evidence>
<name>A0ABP9M5B2_9MICO</name>
<dbReference type="InterPro" id="IPR029063">
    <property type="entry name" value="SAM-dependent_MTases_sf"/>
</dbReference>
<proteinExistence type="predicted"/>
<evidence type="ECO:0000313" key="5">
    <source>
        <dbReference type="Proteomes" id="UP001501407"/>
    </source>
</evidence>
<reference evidence="5" key="1">
    <citation type="journal article" date="2019" name="Int. J. Syst. Evol. Microbiol.">
        <title>The Global Catalogue of Microorganisms (GCM) 10K type strain sequencing project: providing services to taxonomists for standard genome sequencing and annotation.</title>
        <authorList>
            <consortium name="The Broad Institute Genomics Platform"/>
            <consortium name="The Broad Institute Genome Sequencing Center for Infectious Disease"/>
            <person name="Wu L."/>
            <person name="Ma J."/>
        </authorList>
    </citation>
    <scope>NUCLEOTIDE SEQUENCE [LARGE SCALE GENOMIC DNA]</scope>
    <source>
        <strain evidence="5">JCM 18959</strain>
    </source>
</reference>
<accession>A0ABP9M5B2</accession>
<dbReference type="CDD" id="cd02440">
    <property type="entry name" value="AdoMet_MTases"/>
    <property type="match status" value="1"/>
</dbReference>
<dbReference type="SUPFAM" id="SSF53335">
    <property type="entry name" value="S-adenosyl-L-methionine-dependent methyltransferases"/>
    <property type="match status" value="1"/>
</dbReference>
<dbReference type="PANTHER" id="PTHR10509:SF14">
    <property type="entry name" value="CAFFEOYL-COA O-METHYLTRANSFERASE 3-RELATED"/>
    <property type="match status" value="1"/>
</dbReference>
<protein>
    <submittedName>
        <fullName evidence="4">O-methyltransferase</fullName>
    </submittedName>
</protein>
<dbReference type="PANTHER" id="PTHR10509">
    <property type="entry name" value="O-METHYLTRANSFERASE-RELATED"/>
    <property type="match status" value="1"/>
</dbReference>
<keyword evidence="3" id="KW-0949">S-adenosyl-L-methionine</keyword>
<evidence type="ECO:0000256" key="2">
    <source>
        <dbReference type="ARBA" id="ARBA00022679"/>
    </source>
</evidence>
<keyword evidence="1" id="KW-0489">Methyltransferase</keyword>
<sequence>MAPPTPDAWPTPETWSRVDAYLTDLLVGHDPDLEKAVETQNGAGLPAIEVAPVNGKLLHLMARISGARRVLEVGTLAAYSTIWLARGIPGDGRVVTIEAEPRNAELARANLDRAGVGEKVEIRLGRGADVLPTLEGEEPFDLVFIDADKESNTIYLDWAARLGRPGTVVMVDNTVRGGEVANPATENPQIIGVQRGLEMLGRDPRFDATALQTLDAKGYDGIAIALIV</sequence>
<dbReference type="RefSeq" id="WP_194413583.1">
    <property type="nucleotide sequence ID" value="NZ_BAABKZ010000001.1"/>
</dbReference>
<evidence type="ECO:0000256" key="1">
    <source>
        <dbReference type="ARBA" id="ARBA00022603"/>
    </source>
</evidence>
<dbReference type="InterPro" id="IPR050362">
    <property type="entry name" value="Cation-dep_OMT"/>
</dbReference>
<keyword evidence="2" id="KW-0808">Transferase</keyword>
<organism evidence="4 5">
    <name type="scientific">Microbacterium yannicii</name>
    <dbReference type="NCBI Taxonomy" id="671622"/>
    <lineage>
        <taxon>Bacteria</taxon>
        <taxon>Bacillati</taxon>
        <taxon>Actinomycetota</taxon>
        <taxon>Actinomycetes</taxon>
        <taxon>Micrococcales</taxon>
        <taxon>Microbacteriaceae</taxon>
        <taxon>Microbacterium</taxon>
    </lineage>
</organism>
<keyword evidence="5" id="KW-1185">Reference proteome</keyword>
<comment type="caution">
    <text evidence="4">The sequence shown here is derived from an EMBL/GenBank/DDBJ whole genome shotgun (WGS) entry which is preliminary data.</text>
</comment>
<dbReference type="InterPro" id="IPR002935">
    <property type="entry name" value="SAM_O-MeTrfase"/>
</dbReference>
<dbReference type="Proteomes" id="UP001501407">
    <property type="component" value="Unassembled WGS sequence"/>
</dbReference>
<dbReference type="Pfam" id="PF01596">
    <property type="entry name" value="Methyltransf_3"/>
    <property type="match status" value="1"/>
</dbReference>